<dbReference type="Proteomes" id="UP000013111">
    <property type="component" value="Unassembled WGS sequence"/>
</dbReference>
<dbReference type="AlphaFoldDB" id="A0A831A189"/>
<sequence length="44" mass="4617">MPGVLVSVVVNLFLTAADINGNGSPKHRYIIIYIAQLTGASSCL</sequence>
<evidence type="ECO:0000313" key="2">
    <source>
        <dbReference type="Proteomes" id="UP000013111"/>
    </source>
</evidence>
<evidence type="ECO:0000313" key="1">
    <source>
        <dbReference type="EMBL" id="CCO93176.1"/>
    </source>
</evidence>
<proteinExistence type="predicted"/>
<protein>
    <submittedName>
        <fullName evidence="1">Uncharacterized protein</fullName>
    </submittedName>
</protein>
<reference evidence="1 2" key="1">
    <citation type="submission" date="2012-11" db="EMBL/GenBank/DDBJ databases">
        <authorList>
            <person name="Linke B."/>
        </authorList>
    </citation>
    <scope>NUCLEOTIDE SEQUENCE [LARGE SCALE GENOMIC DNA]</scope>
    <source>
        <strain evidence="2">CFBP 1232</strain>
    </source>
</reference>
<dbReference type="EMBL" id="CAPB01000009">
    <property type="protein sequence ID" value="CCO93176.1"/>
    <property type="molecule type" value="Genomic_DNA"/>
</dbReference>
<name>A0A831A189_ERWAM</name>
<comment type="caution">
    <text evidence="1">The sequence shown here is derived from an EMBL/GenBank/DDBJ whole genome shotgun (WGS) entry which is preliminary data.</text>
</comment>
<gene>
    <name evidence="1" type="ORF">BN437_1234</name>
</gene>
<reference evidence="1 2" key="2">
    <citation type="submission" date="2013-04" db="EMBL/GenBank/DDBJ databases">
        <title>Comparative genomics of 12 strains of Erwinia amylovora identifies a pan-genome with a large conserved core and provides insights into host specificity.</title>
        <authorList>
            <person name="Mann R.A."/>
            <person name="Smits T.H.M."/>
            <person name="Buehlmann A."/>
            <person name="Blom J."/>
            <person name="Goesmann A."/>
            <person name="Frey J.E."/>
            <person name="Plummer K.M."/>
            <person name="Beer S.V."/>
            <person name="Luck J."/>
            <person name="Duffy B."/>
            <person name="Rodoni B."/>
        </authorList>
    </citation>
    <scope>NUCLEOTIDE SEQUENCE [LARGE SCALE GENOMIC DNA]</scope>
    <source>
        <strain evidence="2">CFBP 1232</strain>
    </source>
</reference>
<accession>A0A831A189</accession>
<organism evidence="1 2">
    <name type="scientific">Erwinia amylovora NBRC 12687 = CFBP 1232</name>
    <dbReference type="NCBI Taxonomy" id="1219359"/>
    <lineage>
        <taxon>Bacteria</taxon>
        <taxon>Pseudomonadati</taxon>
        <taxon>Pseudomonadota</taxon>
        <taxon>Gammaproteobacteria</taxon>
        <taxon>Enterobacterales</taxon>
        <taxon>Erwiniaceae</taxon>
        <taxon>Erwinia</taxon>
    </lineage>
</organism>